<dbReference type="Proteomes" id="UP000198324">
    <property type="component" value="Unassembled WGS sequence"/>
</dbReference>
<gene>
    <name evidence="3" type="ORF">SAMN04488503_0190</name>
</gene>
<evidence type="ECO:0000313" key="3">
    <source>
        <dbReference type="EMBL" id="SNS29765.1"/>
    </source>
</evidence>
<dbReference type="RefSeq" id="WP_179217112.1">
    <property type="nucleotide sequence ID" value="NZ_FZOC01000015.1"/>
</dbReference>
<reference evidence="3 4" key="1">
    <citation type="submission" date="2017-06" db="EMBL/GenBank/DDBJ databases">
        <authorList>
            <person name="Kim H.J."/>
            <person name="Triplett B.A."/>
        </authorList>
    </citation>
    <scope>NUCLEOTIDE SEQUENCE [LARGE SCALE GENOMIC DNA]</scope>
    <source>
        <strain evidence="3 4">DSM 13116</strain>
    </source>
</reference>
<dbReference type="EMBL" id="FZOC01000015">
    <property type="protein sequence ID" value="SNS29765.1"/>
    <property type="molecule type" value="Genomic_DNA"/>
</dbReference>
<keyword evidence="4" id="KW-1185">Reference proteome</keyword>
<evidence type="ECO:0000256" key="1">
    <source>
        <dbReference type="ARBA" id="ARBA00022737"/>
    </source>
</evidence>
<accession>A0A239DBM3</accession>
<dbReference type="InterPro" id="IPR056823">
    <property type="entry name" value="TEN-like_YD-shell"/>
</dbReference>
<keyword evidence="1" id="KW-0677">Repeat</keyword>
<feature type="non-terminal residue" evidence="3">
    <location>
        <position position="56"/>
    </location>
</feature>
<dbReference type="AlphaFoldDB" id="A0A239DBM3"/>
<proteinExistence type="predicted"/>
<dbReference type="Pfam" id="PF25023">
    <property type="entry name" value="TEN_YD-shell"/>
    <property type="match status" value="1"/>
</dbReference>
<dbReference type="Gene3D" id="2.180.10.10">
    <property type="entry name" value="RHS repeat-associated core"/>
    <property type="match status" value="1"/>
</dbReference>
<sequence length="56" mass="6129">MKRRFSCHPDHLGTPLALADLDGNVVQTMRYDAFGNPLRGLQGPVRFPLGFAGGLF</sequence>
<organism evidence="3 4">
    <name type="scientific">Humidesulfovibrio mexicanus</name>
    <dbReference type="NCBI Taxonomy" id="147047"/>
    <lineage>
        <taxon>Bacteria</taxon>
        <taxon>Pseudomonadati</taxon>
        <taxon>Thermodesulfobacteriota</taxon>
        <taxon>Desulfovibrionia</taxon>
        <taxon>Desulfovibrionales</taxon>
        <taxon>Desulfovibrionaceae</taxon>
        <taxon>Humidesulfovibrio</taxon>
    </lineage>
</organism>
<evidence type="ECO:0000313" key="4">
    <source>
        <dbReference type="Proteomes" id="UP000198324"/>
    </source>
</evidence>
<evidence type="ECO:0000259" key="2">
    <source>
        <dbReference type="Pfam" id="PF25023"/>
    </source>
</evidence>
<protein>
    <submittedName>
        <fullName evidence="3">RHS protein</fullName>
    </submittedName>
</protein>
<name>A0A239DBM3_9BACT</name>
<feature type="domain" description="Teneurin-like YD-shell" evidence="2">
    <location>
        <begin position="3"/>
        <end position="55"/>
    </location>
</feature>